<dbReference type="GO" id="GO:0007165">
    <property type="term" value="P:signal transduction"/>
    <property type="evidence" value="ECO:0007669"/>
    <property type="project" value="InterPro"/>
</dbReference>
<protein>
    <recommendedName>
        <fullName evidence="2">Chemotaxis protein CheW</fullName>
    </recommendedName>
</protein>
<proteinExistence type="predicted"/>
<accession>A0A1F2UGF1</accession>
<evidence type="ECO:0000256" key="4">
    <source>
        <dbReference type="ARBA" id="ARBA00022500"/>
    </source>
</evidence>
<dbReference type="SUPFAM" id="SSF50341">
    <property type="entry name" value="CheW-like"/>
    <property type="match status" value="1"/>
</dbReference>
<sequence>MDKLKGINQAISNGAGDQFVTFTLGEEEYGVEVLKVQEIIGYQRFTKVPSVPSFVKGVLNLRGSVVPVLDLRLKFNMAYREYDNFTVILILEVQERVIGVIVDAVSDVVNLSPDDIQQTPDFSSGIRVDFIKGMGRMDEKLIIILDIDRILSSSELALLDVA</sequence>
<comment type="subcellular location">
    <subcellularLocation>
        <location evidence="1">Cytoplasm</location>
    </subcellularLocation>
</comment>
<dbReference type="AlphaFoldDB" id="A0A1F2UGF1"/>
<dbReference type="PROSITE" id="PS50851">
    <property type="entry name" value="CHEW"/>
    <property type="match status" value="1"/>
</dbReference>
<gene>
    <name evidence="6" type="ORF">A2074_04440</name>
</gene>
<organism evidence="6 7">
    <name type="scientific">Candidatus Aquicultor primus</name>
    <dbReference type="NCBI Taxonomy" id="1797195"/>
    <lineage>
        <taxon>Bacteria</taxon>
        <taxon>Bacillati</taxon>
        <taxon>Actinomycetota</taxon>
        <taxon>Candidatus Aquicultoria</taxon>
        <taxon>Candidatus Aquicultorales</taxon>
        <taxon>Candidatus Aquicultoraceae</taxon>
        <taxon>Candidatus Aquicultor</taxon>
    </lineage>
</organism>
<evidence type="ECO:0000313" key="7">
    <source>
        <dbReference type="Proteomes" id="UP000178086"/>
    </source>
</evidence>
<dbReference type="CDD" id="cd00732">
    <property type="entry name" value="CheW"/>
    <property type="match status" value="1"/>
</dbReference>
<dbReference type="FunFam" id="2.40.50.180:FF:000002">
    <property type="entry name" value="Chemotaxis protein CheW"/>
    <property type="match status" value="1"/>
</dbReference>
<evidence type="ECO:0000259" key="5">
    <source>
        <dbReference type="PROSITE" id="PS50851"/>
    </source>
</evidence>
<name>A0A1F2UGF1_9ACTN</name>
<dbReference type="EMBL" id="MELI01000104">
    <property type="protein sequence ID" value="OFW32112.1"/>
    <property type="molecule type" value="Genomic_DNA"/>
</dbReference>
<evidence type="ECO:0000313" key="6">
    <source>
        <dbReference type="EMBL" id="OFW32112.1"/>
    </source>
</evidence>
<dbReference type="Gene3D" id="2.40.50.180">
    <property type="entry name" value="CheA-289, Domain 4"/>
    <property type="match status" value="1"/>
</dbReference>
<dbReference type="PANTHER" id="PTHR22617:SF45">
    <property type="entry name" value="CHEMOTAXIS PROTEIN CHEW"/>
    <property type="match status" value="1"/>
</dbReference>
<dbReference type="Gene3D" id="2.30.30.40">
    <property type="entry name" value="SH3 Domains"/>
    <property type="match status" value="1"/>
</dbReference>
<evidence type="ECO:0000256" key="3">
    <source>
        <dbReference type="ARBA" id="ARBA00022490"/>
    </source>
</evidence>
<evidence type="ECO:0000256" key="1">
    <source>
        <dbReference type="ARBA" id="ARBA00004496"/>
    </source>
</evidence>
<feature type="domain" description="CheW-like" evidence="5">
    <location>
        <begin position="16"/>
        <end position="156"/>
    </location>
</feature>
<dbReference type="InterPro" id="IPR036061">
    <property type="entry name" value="CheW-like_dom_sf"/>
</dbReference>
<dbReference type="GO" id="GO:0006935">
    <property type="term" value="P:chemotaxis"/>
    <property type="evidence" value="ECO:0007669"/>
    <property type="project" value="UniProtKB-KW"/>
</dbReference>
<comment type="caution">
    <text evidence="6">The sequence shown here is derived from an EMBL/GenBank/DDBJ whole genome shotgun (WGS) entry which is preliminary data.</text>
</comment>
<reference evidence="6 7" key="1">
    <citation type="journal article" date="2016" name="Nat. Commun.">
        <title>Thousands of microbial genomes shed light on interconnected biogeochemical processes in an aquifer system.</title>
        <authorList>
            <person name="Anantharaman K."/>
            <person name="Brown C.T."/>
            <person name="Hug L.A."/>
            <person name="Sharon I."/>
            <person name="Castelle C.J."/>
            <person name="Probst A.J."/>
            <person name="Thomas B.C."/>
            <person name="Singh A."/>
            <person name="Wilkins M.J."/>
            <person name="Karaoz U."/>
            <person name="Brodie E.L."/>
            <person name="Williams K.H."/>
            <person name="Hubbard S.S."/>
            <person name="Banfield J.F."/>
        </authorList>
    </citation>
    <scope>NUCLEOTIDE SEQUENCE [LARGE SCALE GENOMIC DNA]</scope>
</reference>
<dbReference type="Proteomes" id="UP000178086">
    <property type="component" value="Unassembled WGS sequence"/>
</dbReference>
<dbReference type="PANTHER" id="PTHR22617">
    <property type="entry name" value="CHEMOTAXIS SENSOR HISTIDINE KINASE-RELATED"/>
    <property type="match status" value="1"/>
</dbReference>
<dbReference type="SMART" id="SM00260">
    <property type="entry name" value="CheW"/>
    <property type="match status" value="1"/>
</dbReference>
<dbReference type="InterPro" id="IPR002545">
    <property type="entry name" value="CheW-lke_dom"/>
</dbReference>
<evidence type="ECO:0000256" key="2">
    <source>
        <dbReference type="ARBA" id="ARBA00021483"/>
    </source>
</evidence>
<keyword evidence="4" id="KW-0145">Chemotaxis</keyword>
<dbReference type="Pfam" id="PF01584">
    <property type="entry name" value="CheW"/>
    <property type="match status" value="1"/>
</dbReference>
<dbReference type="InterPro" id="IPR039315">
    <property type="entry name" value="CheW"/>
</dbReference>
<dbReference type="GO" id="GO:0005829">
    <property type="term" value="C:cytosol"/>
    <property type="evidence" value="ECO:0007669"/>
    <property type="project" value="TreeGrafter"/>
</dbReference>
<keyword evidence="3" id="KW-0963">Cytoplasm</keyword>